<organism evidence="2 3">
    <name type="scientific">Euroglyphus maynei</name>
    <name type="common">Mayne's house dust mite</name>
    <dbReference type="NCBI Taxonomy" id="6958"/>
    <lineage>
        <taxon>Eukaryota</taxon>
        <taxon>Metazoa</taxon>
        <taxon>Ecdysozoa</taxon>
        <taxon>Arthropoda</taxon>
        <taxon>Chelicerata</taxon>
        <taxon>Arachnida</taxon>
        <taxon>Acari</taxon>
        <taxon>Acariformes</taxon>
        <taxon>Sarcoptiformes</taxon>
        <taxon>Astigmata</taxon>
        <taxon>Psoroptidia</taxon>
        <taxon>Analgoidea</taxon>
        <taxon>Pyroglyphidae</taxon>
        <taxon>Pyroglyphinae</taxon>
        <taxon>Euroglyphus</taxon>
    </lineage>
</organism>
<name>A0A1Y3ATH5_EURMA</name>
<gene>
    <name evidence="2" type="ORF">BLA29_015087</name>
</gene>
<comment type="caution">
    <text evidence="2">The sequence shown here is derived from an EMBL/GenBank/DDBJ whole genome shotgun (WGS) entry which is preliminary data.</text>
</comment>
<feature type="region of interest" description="Disordered" evidence="1">
    <location>
        <begin position="1"/>
        <end position="35"/>
    </location>
</feature>
<protein>
    <submittedName>
        <fullName evidence="2">Uncharacterized protein</fullName>
    </submittedName>
</protein>
<evidence type="ECO:0000313" key="2">
    <source>
        <dbReference type="EMBL" id="OTF71779.1"/>
    </source>
</evidence>
<reference evidence="2 3" key="1">
    <citation type="submission" date="2017-03" db="EMBL/GenBank/DDBJ databases">
        <title>Genome Survey of Euroglyphus maynei.</title>
        <authorList>
            <person name="Arlian L.G."/>
            <person name="Morgan M.S."/>
            <person name="Rider S.D."/>
        </authorList>
    </citation>
    <scope>NUCLEOTIDE SEQUENCE [LARGE SCALE GENOMIC DNA]</scope>
    <source>
        <strain evidence="2">Arlian Lab</strain>
        <tissue evidence="2">Whole body</tissue>
    </source>
</reference>
<evidence type="ECO:0000256" key="1">
    <source>
        <dbReference type="SAM" id="MobiDB-lite"/>
    </source>
</evidence>
<accession>A0A1Y3ATH5</accession>
<dbReference type="EMBL" id="MUJZ01059327">
    <property type="protein sequence ID" value="OTF71779.1"/>
    <property type="molecule type" value="Genomic_DNA"/>
</dbReference>
<dbReference type="AlphaFoldDB" id="A0A1Y3ATH5"/>
<dbReference type="Proteomes" id="UP000194236">
    <property type="component" value="Unassembled WGS sequence"/>
</dbReference>
<keyword evidence="3" id="KW-1185">Reference proteome</keyword>
<evidence type="ECO:0000313" key="3">
    <source>
        <dbReference type="Proteomes" id="UP000194236"/>
    </source>
</evidence>
<sequence>MNQRKLMLKKKNRRNWKFKNPKQQKMKQKKLKFKN</sequence>
<proteinExistence type="predicted"/>